<accession>A0ACC0A964</accession>
<dbReference type="Proteomes" id="UP001060085">
    <property type="component" value="Linkage Group LG06"/>
</dbReference>
<protein>
    <submittedName>
        <fullName evidence="1">Uncharacterized protein</fullName>
    </submittedName>
</protein>
<dbReference type="EMBL" id="CM044706">
    <property type="protein sequence ID" value="KAI5656992.1"/>
    <property type="molecule type" value="Genomic_DNA"/>
</dbReference>
<comment type="caution">
    <text evidence="1">The sequence shown here is derived from an EMBL/GenBank/DDBJ whole genome shotgun (WGS) entry which is preliminary data.</text>
</comment>
<organism evidence="1 2">
    <name type="scientific">Catharanthus roseus</name>
    <name type="common">Madagascar periwinkle</name>
    <name type="synonym">Vinca rosea</name>
    <dbReference type="NCBI Taxonomy" id="4058"/>
    <lineage>
        <taxon>Eukaryota</taxon>
        <taxon>Viridiplantae</taxon>
        <taxon>Streptophyta</taxon>
        <taxon>Embryophyta</taxon>
        <taxon>Tracheophyta</taxon>
        <taxon>Spermatophyta</taxon>
        <taxon>Magnoliopsida</taxon>
        <taxon>eudicotyledons</taxon>
        <taxon>Gunneridae</taxon>
        <taxon>Pentapetalae</taxon>
        <taxon>asterids</taxon>
        <taxon>lamiids</taxon>
        <taxon>Gentianales</taxon>
        <taxon>Apocynaceae</taxon>
        <taxon>Rauvolfioideae</taxon>
        <taxon>Vinceae</taxon>
        <taxon>Catharanthinae</taxon>
        <taxon>Catharanthus</taxon>
    </lineage>
</organism>
<proteinExistence type="predicted"/>
<keyword evidence="2" id="KW-1185">Reference proteome</keyword>
<evidence type="ECO:0000313" key="2">
    <source>
        <dbReference type="Proteomes" id="UP001060085"/>
    </source>
</evidence>
<name>A0ACC0A964_CATRO</name>
<sequence>MEFNLRIRLEENEEAVVSEERETMDRVERDRRARHARKLRKSIVKERRNKRRSRTTQINFSMAETYGKFMESWDFGYPNSICSKCGAIMWDKNGRQHNLLTTSEIAALIVGDEESTCGNQDVIIKEKEGVLKRITELHPSFMAMQYPILFPYAEDGIHVDIPKDIGSSNASIIKKLLEFILGQKPEDGPDIIARVFKIKLDELMKDLRKNNHFGRVMVAIYTIEFQKRGLPHAHILLFLHPNDKYTTESDIDRVISIELPDENTDPVAFNSVVQFMIHGPCGCANKKSLCMTDCRCSKKYQKDFSGQTTVLEDGHPIYRKRNNKRTTLKDGQATKLEVLGSSFLIEVKKVIGHDIETVVELYLKINTWNKKPNVISNIINVDEETTFNNETNEIVKF</sequence>
<evidence type="ECO:0000313" key="1">
    <source>
        <dbReference type="EMBL" id="KAI5656992.1"/>
    </source>
</evidence>
<reference evidence="2" key="1">
    <citation type="journal article" date="2023" name="Nat. Plants">
        <title>Single-cell RNA sequencing provides a high-resolution roadmap for understanding the multicellular compartmentation of specialized metabolism.</title>
        <authorList>
            <person name="Sun S."/>
            <person name="Shen X."/>
            <person name="Li Y."/>
            <person name="Li Y."/>
            <person name="Wang S."/>
            <person name="Li R."/>
            <person name="Zhang H."/>
            <person name="Shen G."/>
            <person name="Guo B."/>
            <person name="Wei J."/>
            <person name="Xu J."/>
            <person name="St-Pierre B."/>
            <person name="Chen S."/>
            <person name="Sun C."/>
        </authorList>
    </citation>
    <scope>NUCLEOTIDE SEQUENCE [LARGE SCALE GENOMIC DNA]</scope>
</reference>
<gene>
    <name evidence="1" type="ORF">M9H77_25785</name>
</gene>